<evidence type="ECO:0008006" key="3">
    <source>
        <dbReference type="Google" id="ProtNLM"/>
    </source>
</evidence>
<dbReference type="EMBL" id="JBBMQU010000063">
    <property type="protein sequence ID" value="MEM5553094.1"/>
    <property type="molecule type" value="Genomic_DNA"/>
</dbReference>
<reference evidence="1 2" key="1">
    <citation type="submission" date="2024-03" db="EMBL/GenBank/DDBJ databases">
        <title>Community enrichment and isolation of bacterial strains for fucoidan degradation.</title>
        <authorList>
            <person name="Sichert A."/>
        </authorList>
    </citation>
    <scope>NUCLEOTIDE SEQUENCE [LARGE SCALE GENOMIC DNA]</scope>
    <source>
        <strain evidence="1 2">AS81</strain>
    </source>
</reference>
<name>A0ABU9U7T3_9GAMM</name>
<gene>
    <name evidence="1" type="ORF">WNY63_20455</name>
</gene>
<accession>A0ABU9U7T3</accession>
<evidence type="ECO:0000313" key="1">
    <source>
        <dbReference type="EMBL" id="MEM5553094.1"/>
    </source>
</evidence>
<protein>
    <recommendedName>
        <fullName evidence="3">Integrase</fullName>
    </recommendedName>
</protein>
<proteinExistence type="predicted"/>
<dbReference type="Proteomes" id="UP001388366">
    <property type="component" value="Unassembled WGS sequence"/>
</dbReference>
<keyword evidence="2" id="KW-1185">Reference proteome</keyword>
<evidence type="ECO:0000313" key="2">
    <source>
        <dbReference type="Proteomes" id="UP001388366"/>
    </source>
</evidence>
<dbReference type="RefSeq" id="WP_342884664.1">
    <property type="nucleotide sequence ID" value="NZ_JBBMQU010000063.1"/>
</dbReference>
<sequence length="558" mass="64437">MLKVTASNKQTLFTTMNTLNTKGNYLEQELLPLIKTGNWKKLQNMIIYHDGIISFSFKDDKWLFIKSEFKDKSFDNLIFQESIDSKIPILYKANERMFINEIKCIALACMYFSSNKLTLATIAGITLSLRNMARMLLKHNISSFADLTLEIIIEMSQLGYDFYSKNIFRGINKALALQEYLPFTMKLEKAVTHKQIHVQHKKPEQFQVIPFRIYCDLLNYGKRCIEKAFSELGYFQAAVEQYQKYIKSEQEKRIKQLRHGSVKLNQSELKSSSVKSFLKALNTEKINFIDYGKEESWQTLFQQHRVTLAMPSEPNITFLVYKNTEMVYKDFKNHLNEIVGIASWLCLLLSGMRINELFDAHPIHGAQTIELTKNTNSSNSTQMSDLETIYLLTTKKSKIISGSQTEDDVFVTTALGYKSFKVLSSVQSPIRNRLNSNELPLFVSLHKLLPTPSGSANNKSKSFGQFLSSTLRKLNKKGILNLTLNQQDIDCLYISEKTHNWEVDNLFSITSHMCRRSLAYYLIGYELCSFPALKQQFSHVSMAMTRWYARNASSFQKM</sequence>
<comment type="caution">
    <text evidence="1">The sequence shown here is derived from an EMBL/GenBank/DDBJ whole genome shotgun (WGS) entry which is preliminary data.</text>
</comment>
<organism evidence="1 2">
    <name type="scientific">Pseudoalteromonas neustonica</name>
    <dbReference type="NCBI Taxonomy" id="1840331"/>
    <lineage>
        <taxon>Bacteria</taxon>
        <taxon>Pseudomonadati</taxon>
        <taxon>Pseudomonadota</taxon>
        <taxon>Gammaproteobacteria</taxon>
        <taxon>Alteromonadales</taxon>
        <taxon>Pseudoalteromonadaceae</taxon>
        <taxon>Pseudoalteromonas</taxon>
    </lineage>
</organism>